<organism evidence="1 2">
    <name type="scientific">Castor canadensis</name>
    <name type="common">American beaver</name>
    <dbReference type="NCBI Taxonomy" id="51338"/>
    <lineage>
        <taxon>Eukaryota</taxon>
        <taxon>Metazoa</taxon>
        <taxon>Chordata</taxon>
        <taxon>Craniata</taxon>
        <taxon>Vertebrata</taxon>
        <taxon>Euteleostomi</taxon>
        <taxon>Mammalia</taxon>
        <taxon>Eutheria</taxon>
        <taxon>Euarchontoglires</taxon>
        <taxon>Glires</taxon>
        <taxon>Rodentia</taxon>
        <taxon>Castorimorpha</taxon>
        <taxon>Castoridae</taxon>
        <taxon>Castor</taxon>
    </lineage>
</organism>
<keyword evidence="1" id="KW-1185">Reference proteome</keyword>
<reference evidence="2" key="1">
    <citation type="submission" date="2025-08" db="UniProtKB">
        <authorList>
            <consortium name="RefSeq"/>
        </authorList>
    </citation>
    <scope>IDENTIFICATION</scope>
</reference>
<dbReference type="Proteomes" id="UP001732720">
    <property type="component" value="Chromosome 7"/>
</dbReference>
<evidence type="ECO:0000313" key="1">
    <source>
        <dbReference type="Proteomes" id="UP001732720"/>
    </source>
</evidence>
<sequence>MSAQELVVCLCREGEKHLALGEPPLATAYYLAAFSCHAPSAVRSVQAALAEARGAPVVATLEAWCRGDSQIPAIHWDGMAVVSLTGTLASAFLGALCPDHPATVLHLLAGLLAHGRHEEVVQRCDALLDAHSQQTLELRLTRAMACVLSGKQMDDGLATYLEAFATSADRTVTFIRTHQQSHLPTLVSTLQDYILGHPEATDSAGQQEINCQRLLTALDPGGTWSDALSPEALLHRGRFEACVAACSRDLQSESTSSRPQGERLATLLVTRAAAAFFLGGRAWDVLRDLHAAFDESPSAARTQFQAVLSAGDQERVRAQALEAADLGFARFQEAVRHRPELREDTGRELLAPVTRALRVLLRVAPTGARPALGTRLAECLLLAGDVAGARALCERLLRPRRPGNPAGDRAPLLALRGFCALHAGDARRAREDFQAVVEQRSPHPVGCVRALCGRGLLRVLAGSAFLGALDYVTACRLRPEEALLATKALVPWNQRGLLLTVLREEGRRLLLRKRDPACAPGRRSKAKDTEGPAAQEGDAHGVYQLATLLMELDVDDEASRLLAADSLYRLGHLDDAHKSLLVALSRRPQAAPVLARLALLQLRRGFSYDANQLVKKVVQSGDTACLQSTLDVFCHEDKQLLRDHCHAQALSILRAQPSGVDSRARTREAIACLSLAIFAAGSEASKSLLARARCYGLLGQKKTALFDFNSVLRAEPGNVQALCGRALVYLALDQLQEAVGDIISALKLNPGTVVPEICSLKPEAQVPLTQGLYNHCQALLSQRLDTKSPLGDKDTQDLLAIGKALIKIDETQPSWHILLSDILMVLGHYDEAGIHLQKALHPTPLSEAAQARRGLLQLRKGDIPAAAQDLQCLAETDTQDLSFLLHLLEAQERQHLTQAAAQEASTLLDTGQPGQALGYCSLAVLAGGSSTCHLRLRATCLTQLQEFSRALRDLDCVLQESSGDSDLPRQAEDFCFRGRLLLNLGDEEGAAKAFTQALALSPSQAQGSLWKQPGRSPTALMILHLGQRYLEEQRYEEAWTAAQSGLLVDPKHGGLRKLKARTRREASSGCRLH</sequence>
<protein>
    <submittedName>
        <fullName evidence="2">Tetratricopeptide repeat protein 34</fullName>
    </submittedName>
</protein>
<accession>A0AC58MXF2</accession>
<evidence type="ECO:0000313" key="2">
    <source>
        <dbReference type="RefSeq" id="XP_073934086.1"/>
    </source>
</evidence>
<name>A0AC58MXF2_CASCN</name>
<dbReference type="RefSeq" id="XP_073934086.1">
    <property type="nucleotide sequence ID" value="XM_074077985.1"/>
</dbReference>
<gene>
    <name evidence="2" type="primary">Ttc34</name>
</gene>
<proteinExistence type="predicted"/>